<dbReference type="InterPro" id="IPR035979">
    <property type="entry name" value="RBD_domain_sf"/>
</dbReference>
<dbReference type="VEuPathDB" id="FungiDB:CXQ87_001656"/>
<evidence type="ECO:0000256" key="1">
    <source>
        <dbReference type="PROSITE-ProRule" id="PRU00176"/>
    </source>
</evidence>
<dbReference type="InterPro" id="IPR000504">
    <property type="entry name" value="RRM_dom"/>
</dbReference>
<proteinExistence type="predicted"/>
<dbReference type="Gene3D" id="3.30.70.330">
    <property type="match status" value="1"/>
</dbReference>
<dbReference type="Proteomes" id="UP000244406">
    <property type="component" value="Unassembled WGS sequence"/>
</dbReference>
<dbReference type="GeneID" id="37001656"/>
<evidence type="ECO:0000259" key="3">
    <source>
        <dbReference type="PROSITE" id="PS50102"/>
    </source>
</evidence>
<feature type="region of interest" description="Disordered" evidence="2">
    <location>
        <begin position="74"/>
        <end position="217"/>
    </location>
</feature>
<gene>
    <name evidence="4" type="ORF">CXQ87_001656</name>
</gene>
<sequence>MPKNTLYVTGFTKESKAADLAPDFEKTDDGEKYAFVEYKTEEDCEKALELDGKPLPYAKQDGLVVQMARSDPYSARRGSFRGSRGFRGGRGGGYGYGYGYERGGYGYPAPHPYPPPRGGRDPYYDGYGYGREPYGYRDRRYDGPGDERDSYRDRADRYVGDRGGRDRDFETRDEDRSRDAAGPDSHEPNGNDEYSRGRYSRSASPQRERSRSRSPSR</sequence>
<keyword evidence="1" id="KW-0694">RNA-binding</keyword>
<name>A0A2V1A612_9ASCO</name>
<accession>A0A2V1A612</accession>
<dbReference type="SUPFAM" id="SSF54928">
    <property type="entry name" value="RNA-binding domain, RBD"/>
    <property type="match status" value="1"/>
</dbReference>
<dbReference type="AlphaFoldDB" id="A0A2V1A612"/>
<dbReference type="PROSITE" id="PS50102">
    <property type="entry name" value="RRM"/>
    <property type="match status" value="1"/>
</dbReference>
<protein>
    <recommendedName>
        <fullName evidence="3">RRM domain-containing protein</fullName>
    </recommendedName>
</protein>
<feature type="compositionally biased region" description="Basic and acidic residues" evidence="2">
    <location>
        <begin position="134"/>
        <end position="196"/>
    </location>
</feature>
<feature type="compositionally biased region" description="Gly residues" evidence="2">
    <location>
        <begin position="85"/>
        <end position="106"/>
    </location>
</feature>
<dbReference type="EMBL" id="PKFP01000001">
    <property type="protein sequence ID" value="PVH13550.1"/>
    <property type="molecule type" value="Genomic_DNA"/>
</dbReference>
<evidence type="ECO:0000313" key="4">
    <source>
        <dbReference type="EMBL" id="PVH13550.1"/>
    </source>
</evidence>
<evidence type="ECO:0000313" key="5">
    <source>
        <dbReference type="Proteomes" id="UP000244406"/>
    </source>
</evidence>
<reference evidence="4 5" key="1">
    <citation type="submission" date="2017-12" db="EMBL/GenBank/DDBJ databases">
        <title>Genome Sequence of the Amphotericin B-resistant Candida duobushaemulonii strain, B09383.</title>
        <authorList>
            <person name="Chow N.A."/>
            <person name="Gade L."/>
            <person name="Batra D."/>
            <person name="Rowe L.A."/>
            <person name="Loparev V.N."/>
            <person name="Litvintseva A.P."/>
        </authorList>
    </citation>
    <scope>NUCLEOTIDE SEQUENCE [LARGE SCALE GENOMIC DNA]</scope>
    <source>
        <strain evidence="4 5">B09383</strain>
    </source>
</reference>
<dbReference type="InterPro" id="IPR012677">
    <property type="entry name" value="Nucleotide-bd_a/b_plait_sf"/>
</dbReference>
<evidence type="ECO:0000256" key="2">
    <source>
        <dbReference type="SAM" id="MobiDB-lite"/>
    </source>
</evidence>
<feature type="domain" description="RRM" evidence="3">
    <location>
        <begin position="4"/>
        <end position="70"/>
    </location>
</feature>
<feature type="compositionally biased region" description="Low complexity" evidence="2">
    <location>
        <begin position="124"/>
        <end position="133"/>
    </location>
</feature>
<organism evidence="4 5">
    <name type="scientific">Candidozyma duobushaemuli</name>
    <dbReference type="NCBI Taxonomy" id="1231522"/>
    <lineage>
        <taxon>Eukaryota</taxon>
        <taxon>Fungi</taxon>
        <taxon>Dikarya</taxon>
        <taxon>Ascomycota</taxon>
        <taxon>Saccharomycotina</taxon>
        <taxon>Pichiomycetes</taxon>
        <taxon>Metschnikowiaceae</taxon>
        <taxon>Candidozyma</taxon>
    </lineage>
</organism>
<dbReference type="GO" id="GO:0003723">
    <property type="term" value="F:RNA binding"/>
    <property type="evidence" value="ECO:0007669"/>
    <property type="project" value="UniProtKB-UniRule"/>
</dbReference>
<comment type="caution">
    <text evidence="4">The sequence shown here is derived from an EMBL/GenBank/DDBJ whole genome shotgun (WGS) entry which is preliminary data.</text>
</comment>
<keyword evidence="5" id="KW-1185">Reference proteome</keyword>
<dbReference type="Pfam" id="PF00076">
    <property type="entry name" value="RRM_1"/>
    <property type="match status" value="1"/>
</dbReference>
<dbReference type="RefSeq" id="XP_025334490.1">
    <property type="nucleotide sequence ID" value="XM_025480190.1"/>
</dbReference>